<reference evidence="3" key="1">
    <citation type="submission" date="2011-03" db="EMBL/GenBank/DDBJ databases">
        <title>Draft genome sequence of Brevundimonas diminuta.</title>
        <authorList>
            <person name="Brown P.J.B."/>
            <person name="Buechlein A."/>
            <person name="Hemmerich C."/>
            <person name="Brun Y.V."/>
        </authorList>
    </citation>
    <scope>NUCLEOTIDE SEQUENCE [LARGE SCALE GENOMIC DNA]</scope>
    <source>
        <strain evidence="3">C19</strain>
    </source>
</reference>
<accession>F4QKX7</accession>
<organism evidence="2 3">
    <name type="scientific">Asticcacaulis biprosthecium C19</name>
    <dbReference type="NCBI Taxonomy" id="715226"/>
    <lineage>
        <taxon>Bacteria</taxon>
        <taxon>Pseudomonadati</taxon>
        <taxon>Pseudomonadota</taxon>
        <taxon>Alphaproteobacteria</taxon>
        <taxon>Caulobacterales</taxon>
        <taxon>Caulobacteraceae</taxon>
        <taxon>Asticcacaulis</taxon>
    </lineage>
</organism>
<dbReference type="STRING" id="715226.ABI_06330"/>
<dbReference type="CDD" id="cd07344">
    <property type="entry name" value="M48_yhfN_like"/>
    <property type="match status" value="1"/>
</dbReference>
<dbReference type="InterPro" id="IPR053136">
    <property type="entry name" value="UTP_pyrophosphatase-like"/>
</dbReference>
<dbReference type="Proteomes" id="UP000006512">
    <property type="component" value="Unassembled WGS sequence"/>
</dbReference>
<dbReference type="HOGENOM" id="CLU_065947_2_1_5"/>
<dbReference type="InterPro" id="IPR002725">
    <property type="entry name" value="YgjP-like_metallopeptidase"/>
</dbReference>
<gene>
    <name evidence="2" type="ORF">ABI_06330</name>
</gene>
<evidence type="ECO:0000259" key="1">
    <source>
        <dbReference type="Pfam" id="PF01863"/>
    </source>
</evidence>
<name>F4QKX7_9CAUL</name>
<keyword evidence="3" id="KW-1185">Reference proteome</keyword>
<dbReference type="PANTHER" id="PTHR30399:SF1">
    <property type="entry name" value="UTP PYROPHOSPHATASE"/>
    <property type="match status" value="1"/>
</dbReference>
<feature type="domain" description="YgjP-like metallopeptidase" evidence="1">
    <location>
        <begin position="52"/>
        <end position="247"/>
    </location>
</feature>
<sequence>MYCNLLSDLLSGPMLRSVIFQQTQKQAYKNGDTVDFGRYSVKLAVNPRARGVKVRIDRLGNVVATAGKPGKLADAVAFTRTQHDWIVKQLDKCVQAERFAPGQVLTVGGVSVTLVEKGGVISPRLVDGQLITSGDEATYARRIERWLRQQALKALTRETDAYALKLGFTGVKTSLFDAKGRWGSCTPGRKAIRYSWRVILAPPSVLSYLCAHEVAHLRHPDHSPRFWAEVTGLYGGDYRPARNWLKTEGQNLFKYQ</sequence>
<dbReference type="eggNOG" id="COG1451">
    <property type="taxonomic scope" value="Bacteria"/>
</dbReference>
<proteinExistence type="predicted"/>
<dbReference type="AlphaFoldDB" id="F4QKX7"/>
<dbReference type="EMBL" id="GL883077">
    <property type="protein sequence ID" value="EGF92200.1"/>
    <property type="molecule type" value="Genomic_DNA"/>
</dbReference>
<evidence type="ECO:0000313" key="2">
    <source>
        <dbReference type="EMBL" id="EGF92200.1"/>
    </source>
</evidence>
<evidence type="ECO:0000313" key="3">
    <source>
        <dbReference type="Proteomes" id="UP000006512"/>
    </source>
</evidence>
<dbReference type="PANTHER" id="PTHR30399">
    <property type="entry name" value="UNCHARACTERIZED PROTEIN YGJP"/>
    <property type="match status" value="1"/>
</dbReference>
<dbReference type="Pfam" id="PF01863">
    <property type="entry name" value="YgjP-like"/>
    <property type="match status" value="1"/>
</dbReference>
<protein>
    <recommendedName>
        <fullName evidence="1">YgjP-like metallopeptidase domain-containing protein</fullName>
    </recommendedName>
</protein>
<dbReference type="Gene3D" id="3.30.2010.10">
    <property type="entry name" value="Metalloproteases ('zincins'), catalytic domain"/>
    <property type="match status" value="1"/>
</dbReference>